<keyword evidence="3" id="KW-1185">Reference proteome</keyword>
<organism evidence="2 3">
    <name type="scientific">Trichoderma citrinoviride</name>
    <dbReference type="NCBI Taxonomy" id="58853"/>
    <lineage>
        <taxon>Eukaryota</taxon>
        <taxon>Fungi</taxon>
        <taxon>Dikarya</taxon>
        <taxon>Ascomycota</taxon>
        <taxon>Pezizomycotina</taxon>
        <taxon>Sordariomycetes</taxon>
        <taxon>Hypocreomycetidae</taxon>
        <taxon>Hypocreales</taxon>
        <taxon>Hypocreaceae</taxon>
        <taxon>Trichoderma</taxon>
    </lineage>
</organism>
<protein>
    <recommendedName>
        <fullName evidence="4">DUF4419 domain-containing protein</fullName>
    </recommendedName>
</protein>
<evidence type="ECO:0000313" key="3">
    <source>
        <dbReference type="Proteomes" id="UP000241546"/>
    </source>
</evidence>
<accession>A0A2T4AYJ4</accession>
<evidence type="ECO:0000313" key="2">
    <source>
        <dbReference type="EMBL" id="PTB62137.1"/>
    </source>
</evidence>
<sequence length="414" mass="46567">MTSTRVVTRPKPDIVGSNNDAAVTSSANLLKEASRETDKPKGPEARKVLHHSFGDIDRKKALNVVPYANGFVHGIIRAFQQDLHLVLRPDDIWLAITVQFSFYVNGHAEELRSHFVNHEGKKKLVVDMSPQSMATLDVASAAEKFTTLIQSNVLDPELRSWILPDFTTTTDNDISVGALVMMATTKAYFEYIILMGCGFPSVTLEGERDDWVKLLERLPKLATFGEEPAHWSKLLTKVVEKMVETFDRPDDEDVKDFWMRAVHEAGEEGSGRGLISLSGWITAFCFWDEKGRMIHQYTDKELADHSFEQTEDRKRQVIDDVVFPVIGVKSVPRAVVEVPVKVLDGNTMLDYDTTIIVGSVGVTATASERHGEIDTFQPRSGWWMLQDKVQPLNGEDMSKHVEDVCKDCRAHDSY</sequence>
<reference evidence="3" key="1">
    <citation type="submission" date="2016-07" db="EMBL/GenBank/DDBJ databases">
        <title>Multiple horizontal gene transfer events from other fungi enriched the ability of initially mycotrophic Trichoderma (Ascomycota) to feed on dead plant biomass.</title>
        <authorList>
            <consortium name="DOE Joint Genome Institute"/>
            <person name="Atanasova L."/>
            <person name="Chenthamara K."/>
            <person name="Zhang J."/>
            <person name="Grujic M."/>
            <person name="Henrissat B."/>
            <person name="Kuo A."/>
            <person name="Aerts A."/>
            <person name="Salamov A."/>
            <person name="Lipzen A."/>
            <person name="Labutti K."/>
            <person name="Barry K."/>
            <person name="Miao Y."/>
            <person name="Rahimi M.J."/>
            <person name="Shen Q."/>
            <person name="Grigoriev I.V."/>
            <person name="Kubicek C.P."/>
            <person name="Druzhinina I.S."/>
        </authorList>
    </citation>
    <scope>NUCLEOTIDE SEQUENCE [LARGE SCALE GENOMIC DNA]</scope>
    <source>
        <strain evidence="3">TUCIM 6016</strain>
    </source>
</reference>
<dbReference type="Pfam" id="PF14388">
    <property type="entry name" value="DUF4419"/>
    <property type="match status" value="1"/>
</dbReference>
<feature type="region of interest" description="Disordered" evidence="1">
    <location>
        <begin position="1"/>
        <end position="20"/>
    </location>
</feature>
<name>A0A2T4AYJ4_9HYPO</name>
<dbReference type="InterPro" id="IPR025533">
    <property type="entry name" value="DUF4419"/>
</dbReference>
<proteinExistence type="predicted"/>
<dbReference type="RefSeq" id="XP_024745457.1">
    <property type="nucleotide sequence ID" value="XM_024896452.1"/>
</dbReference>
<dbReference type="PANTHER" id="PTHR31252">
    <property type="entry name" value="DUF4419 DOMAIN-CONTAINING PROTEIN"/>
    <property type="match status" value="1"/>
</dbReference>
<evidence type="ECO:0000256" key="1">
    <source>
        <dbReference type="SAM" id="MobiDB-lite"/>
    </source>
</evidence>
<dbReference type="OrthoDB" id="9978173at2759"/>
<evidence type="ECO:0008006" key="4">
    <source>
        <dbReference type="Google" id="ProtNLM"/>
    </source>
</evidence>
<dbReference type="AlphaFoldDB" id="A0A2T4AYJ4"/>
<dbReference type="PANTHER" id="PTHR31252:SF11">
    <property type="entry name" value="DUF4419 DOMAIN-CONTAINING PROTEIN"/>
    <property type="match status" value="1"/>
</dbReference>
<dbReference type="GeneID" id="36604570"/>
<gene>
    <name evidence="2" type="ORF">BBK36DRAFT_1185661</name>
</gene>
<dbReference type="Proteomes" id="UP000241546">
    <property type="component" value="Unassembled WGS sequence"/>
</dbReference>
<dbReference type="EMBL" id="KZ680224">
    <property type="protein sequence ID" value="PTB62137.1"/>
    <property type="molecule type" value="Genomic_DNA"/>
</dbReference>